<organism evidence="1 2">
    <name type="scientific">Sphaerobolus stellatus (strain SS14)</name>
    <dbReference type="NCBI Taxonomy" id="990650"/>
    <lineage>
        <taxon>Eukaryota</taxon>
        <taxon>Fungi</taxon>
        <taxon>Dikarya</taxon>
        <taxon>Basidiomycota</taxon>
        <taxon>Agaricomycotina</taxon>
        <taxon>Agaricomycetes</taxon>
        <taxon>Phallomycetidae</taxon>
        <taxon>Geastrales</taxon>
        <taxon>Sphaerobolaceae</taxon>
        <taxon>Sphaerobolus</taxon>
    </lineage>
</organism>
<keyword evidence="2" id="KW-1185">Reference proteome</keyword>
<reference evidence="1 2" key="1">
    <citation type="submission" date="2014-06" db="EMBL/GenBank/DDBJ databases">
        <title>Evolutionary Origins and Diversification of the Mycorrhizal Mutualists.</title>
        <authorList>
            <consortium name="DOE Joint Genome Institute"/>
            <consortium name="Mycorrhizal Genomics Consortium"/>
            <person name="Kohler A."/>
            <person name="Kuo A."/>
            <person name="Nagy L.G."/>
            <person name="Floudas D."/>
            <person name="Copeland A."/>
            <person name="Barry K.W."/>
            <person name="Cichocki N."/>
            <person name="Veneault-Fourrey C."/>
            <person name="LaButti K."/>
            <person name="Lindquist E.A."/>
            <person name="Lipzen A."/>
            <person name="Lundell T."/>
            <person name="Morin E."/>
            <person name="Murat C."/>
            <person name="Riley R."/>
            <person name="Ohm R."/>
            <person name="Sun H."/>
            <person name="Tunlid A."/>
            <person name="Henrissat B."/>
            <person name="Grigoriev I.V."/>
            <person name="Hibbett D.S."/>
            <person name="Martin F."/>
        </authorList>
    </citation>
    <scope>NUCLEOTIDE SEQUENCE [LARGE SCALE GENOMIC DNA]</scope>
    <source>
        <strain evidence="1 2">SS14</strain>
    </source>
</reference>
<dbReference type="Proteomes" id="UP000054279">
    <property type="component" value="Unassembled WGS sequence"/>
</dbReference>
<sequence>MVWVINQSPGDITVHITNTSHGSAATYVITTNKAPYSGQNYWNRTGDETITVTVNSTGKVWTGKVKANDQVTVYDGTIVIIHDVDVQFFQ</sequence>
<evidence type="ECO:0000313" key="1">
    <source>
        <dbReference type="EMBL" id="KIJ44864.1"/>
    </source>
</evidence>
<proteinExistence type="predicted"/>
<dbReference type="HOGENOM" id="CLU_165645_0_0_1"/>
<name>A0A0C9VCZ8_SPHS4</name>
<dbReference type="EMBL" id="KN837115">
    <property type="protein sequence ID" value="KIJ44864.1"/>
    <property type="molecule type" value="Genomic_DNA"/>
</dbReference>
<gene>
    <name evidence="1" type="ORF">M422DRAFT_30286</name>
</gene>
<dbReference type="OrthoDB" id="2944324at2759"/>
<evidence type="ECO:0000313" key="2">
    <source>
        <dbReference type="Proteomes" id="UP000054279"/>
    </source>
</evidence>
<accession>A0A0C9VCZ8</accession>
<protein>
    <submittedName>
        <fullName evidence="1">Uncharacterized protein</fullName>
    </submittedName>
</protein>
<dbReference type="AlphaFoldDB" id="A0A0C9VCZ8"/>